<dbReference type="EMBL" id="MTJN01000002">
    <property type="protein sequence ID" value="OOV09323.1"/>
    <property type="molecule type" value="Genomic_DNA"/>
</dbReference>
<accession>A0A1T1AZA8</accession>
<evidence type="ECO:0000256" key="4">
    <source>
        <dbReference type="ARBA" id="ARBA00022801"/>
    </source>
</evidence>
<feature type="domain" description="M23ase beta-sheet core" evidence="7">
    <location>
        <begin position="318"/>
        <end position="412"/>
    </location>
</feature>
<keyword evidence="3" id="KW-0479">Metal-binding</keyword>
<evidence type="ECO:0000256" key="5">
    <source>
        <dbReference type="ARBA" id="ARBA00022833"/>
    </source>
</evidence>
<name>A0A1T1AZA8_RHOFE</name>
<keyword evidence="4" id="KW-0378">Hydrolase</keyword>
<evidence type="ECO:0000256" key="3">
    <source>
        <dbReference type="ARBA" id="ARBA00022723"/>
    </source>
</evidence>
<comment type="cofactor">
    <cofactor evidence="1">
        <name>Zn(2+)</name>
        <dbReference type="ChEBI" id="CHEBI:29105"/>
    </cofactor>
</comment>
<keyword evidence="9" id="KW-1185">Reference proteome</keyword>
<dbReference type="Proteomes" id="UP000190750">
    <property type="component" value="Unassembled WGS sequence"/>
</dbReference>
<evidence type="ECO:0000313" key="8">
    <source>
        <dbReference type="EMBL" id="OOV09323.1"/>
    </source>
</evidence>
<dbReference type="InterPro" id="IPR050570">
    <property type="entry name" value="Cell_wall_metabolism_enzyme"/>
</dbReference>
<dbReference type="InterPro" id="IPR016047">
    <property type="entry name" value="M23ase_b-sheet_dom"/>
</dbReference>
<dbReference type="Pfam" id="PF01551">
    <property type="entry name" value="Peptidase_M23"/>
    <property type="match status" value="1"/>
</dbReference>
<dbReference type="GO" id="GO:0004222">
    <property type="term" value="F:metalloendopeptidase activity"/>
    <property type="evidence" value="ECO:0007669"/>
    <property type="project" value="TreeGrafter"/>
</dbReference>
<evidence type="ECO:0000256" key="6">
    <source>
        <dbReference type="ARBA" id="ARBA00023049"/>
    </source>
</evidence>
<reference evidence="8 9" key="1">
    <citation type="submission" date="2017-01" db="EMBL/GenBank/DDBJ databases">
        <title>Genome sequencing of Rhodoferax fermentans JCM 7819.</title>
        <authorList>
            <person name="Kim Y.J."/>
            <person name="Farh M.E.-A."/>
            <person name="Yang D.-C."/>
        </authorList>
    </citation>
    <scope>NUCLEOTIDE SEQUENCE [LARGE SCALE GENOMIC DNA]</scope>
    <source>
        <strain evidence="8 9">JCM 7819</strain>
    </source>
</reference>
<sequence>MNSALNRGHALLVSSVATATKYPKHLTAIVTATLLAGGGGAWALASLGPDVSELPVQMVLEAVQPQLPTETAELGAASLNLYRSDLTRTTDTADTLLKRLGVDDPQAAQFLRSNPMVKQALFSRSGRHVSVETVDTHRLGKLSARWSPDEGTHFQRLVVERDAKGFSARLESAPLVASTRLASGTIQSSLFAATDEAGLPDVVASQLAELFSGDIDFRRALRKNDRFNVVYEVLEGDGERLRTGRVLSAEFVNAGKVFQAMWFQPPGKDSAGQAYRGGYYALDGRSLRRAFLSAPVAFSRVSSGFAMRFHPILNQWRRHLGTDFAAPTGTPARTVGDGVVSFAGVQKGYGNVIFVQHRNATETVYAHLSKILVKRGQAVTQGDTIGLVGSTGWATGPHLHFEVRVAGVQHDPMTMAQKSETVPVPAAALPVFRQVANNVKAQLQAAASIQSTRFE</sequence>
<evidence type="ECO:0000256" key="1">
    <source>
        <dbReference type="ARBA" id="ARBA00001947"/>
    </source>
</evidence>
<dbReference type="SUPFAM" id="SSF51261">
    <property type="entry name" value="Duplicated hybrid motif"/>
    <property type="match status" value="1"/>
</dbReference>
<keyword evidence="5" id="KW-0862">Zinc</keyword>
<protein>
    <submittedName>
        <fullName evidence="8">Peptidase M23</fullName>
    </submittedName>
</protein>
<dbReference type="PANTHER" id="PTHR21666:SF288">
    <property type="entry name" value="CELL DIVISION PROTEIN YTFB"/>
    <property type="match status" value="1"/>
</dbReference>
<evidence type="ECO:0000259" key="7">
    <source>
        <dbReference type="Pfam" id="PF01551"/>
    </source>
</evidence>
<dbReference type="InterPro" id="IPR011055">
    <property type="entry name" value="Dup_hybrid_motif"/>
</dbReference>
<dbReference type="PANTHER" id="PTHR21666">
    <property type="entry name" value="PEPTIDASE-RELATED"/>
    <property type="match status" value="1"/>
</dbReference>
<dbReference type="CDD" id="cd12797">
    <property type="entry name" value="M23_peptidase"/>
    <property type="match status" value="1"/>
</dbReference>
<dbReference type="GO" id="GO:0046872">
    <property type="term" value="F:metal ion binding"/>
    <property type="evidence" value="ECO:0007669"/>
    <property type="project" value="UniProtKB-KW"/>
</dbReference>
<dbReference type="STRING" id="28066.RF819_20055"/>
<organism evidence="8 9">
    <name type="scientific">Rhodoferax fermentans</name>
    <dbReference type="NCBI Taxonomy" id="28066"/>
    <lineage>
        <taxon>Bacteria</taxon>
        <taxon>Pseudomonadati</taxon>
        <taxon>Pseudomonadota</taxon>
        <taxon>Betaproteobacteria</taxon>
        <taxon>Burkholderiales</taxon>
        <taxon>Comamonadaceae</taxon>
        <taxon>Rhodoferax</taxon>
    </lineage>
</organism>
<evidence type="ECO:0000256" key="2">
    <source>
        <dbReference type="ARBA" id="ARBA00022670"/>
    </source>
</evidence>
<dbReference type="AlphaFoldDB" id="A0A1T1AZA8"/>
<dbReference type="Gene3D" id="3.10.450.350">
    <property type="match status" value="2"/>
</dbReference>
<dbReference type="GO" id="GO:0006508">
    <property type="term" value="P:proteolysis"/>
    <property type="evidence" value="ECO:0007669"/>
    <property type="project" value="UniProtKB-KW"/>
</dbReference>
<dbReference type="Gene3D" id="2.70.70.10">
    <property type="entry name" value="Glucose Permease (Domain IIA)"/>
    <property type="match status" value="1"/>
</dbReference>
<proteinExistence type="predicted"/>
<evidence type="ECO:0000313" key="9">
    <source>
        <dbReference type="Proteomes" id="UP000190750"/>
    </source>
</evidence>
<keyword evidence="6" id="KW-0482">Metalloprotease</keyword>
<gene>
    <name evidence="8" type="ORF">RF819_20055</name>
</gene>
<keyword evidence="2" id="KW-0645">Protease</keyword>
<comment type="caution">
    <text evidence="8">The sequence shown here is derived from an EMBL/GenBank/DDBJ whole genome shotgun (WGS) entry which is preliminary data.</text>
</comment>